<keyword evidence="3" id="KW-1185">Reference proteome</keyword>
<organism evidence="2 3">
    <name type="scientific">Littorina saxatilis</name>
    <dbReference type="NCBI Taxonomy" id="31220"/>
    <lineage>
        <taxon>Eukaryota</taxon>
        <taxon>Metazoa</taxon>
        <taxon>Spiralia</taxon>
        <taxon>Lophotrochozoa</taxon>
        <taxon>Mollusca</taxon>
        <taxon>Gastropoda</taxon>
        <taxon>Caenogastropoda</taxon>
        <taxon>Littorinimorpha</taxon>
        <taxon>Littorinoidea</taxon>
        <taxon>Littorinidae</taxon>
        <taxon>Littorina</taxon>
    </lineage>
</organism>
<proteinExistence type="predicted"/>
<dbReference type="AlphaFoldDB" id="A0AAN9BYF1"/>
<keyword evidence="1" id="KW-1133">Transmembrane helix</keyword>
<dbReference type="EMBL" id="JBAMIC010000001">
    <property type="protein sequence ID" value="KAK7115016.1"/>
    <property type="molecule type" value="Genomic_DNA"/>
</dbReference>
<keyword evidence="1" id="KW-0812">Transmembrane</keyword>
<reference evidence="2 3" key="1">
    <citation type="submission" date="2024-02" db="EMBL/GenBank/DDBJ databases">
        <title>Chromosome-scale genome assembly of the rough periwinkle Littorina saxatilis.</title>
        <authorList>
            <person name="De Jode A."/>
            <person name="Faria R."/>
            <person name="Formenti G."/>
            <person name="Sims Y."/>
            <person name="Smith T.P."/>
            <person name="Tracey A."/>
            <person name="Wood J.M.D."/>
            <person name="Zagrodzka Z.B."/>
            <person name="Johannesson K."/>
            <person name="Butlin R.K."/>
            <person name="Leder E.H."/>
        </authorList>
    </citation>
    <scope>NUCLEOTIDE SEQUENCE [LARGE SCALE GENOMIC DNA]</scope>
    <source>
        <strain evidence="2">Snail1</strain>
        <tissue evidence="2">Muscle</tissue>
    </source>
</reference>
<dbReference type="Proteomes" id="UP001374579">
    <property type="component" value="Unassembled WGS sequence"/>
</dbReference>
<evidence type="ECO:0000313" key="2">
    <source>
        <dbReference type="EMBL" id="KAK7115016.1"/>
    </source>
</evidence>
<feature type="transmembrane region" description="Helical" evidence="1">
    <location>
        <begin position="36"/>
        <end position="57"/>
    </location>
</feature>
<comment type="caution">
    <text evidence="2">The sequence shown here is derived from an EMBL/GenBank/DDBJ whole genome shotgun (WGS) entry which is preliminary data.</text>
</comment>
<evidence type="ECO:0000313" key="3">
    <source>
        <dbReference type="Proteomes" id="UP001374579"/>
    </source>
</evidence>
<gene>
    <name evidence="2" type="ORF">V1264_000966</name>
</gene>
<keyword evidence="1" id="KW-0472">Membrane</keyword>
<sequence length="85" mass="9574">MADGVMPVKALSMQTVTKYVTQFGSRVAQLDRRIKFLALLTVTLFLLTRSALVVANFPRLQLWMGKDACSVWRGNIDDTIDDVQK</sequence>
<protein>
    <submittedName>
        <fullName evidence="2">Uncharacterized protein</fullName>
    </submittedName>
</protein>
<accession>A0AAN9BYF1</accession>
<evidence type="ECO:0000256" key="1">
    <source>
        <dbReference type="SAM" id="Phobius"/>
    </source>
</evidence>
<name>A0AAN9BYF1_9CAEN</name>